<name>A0A6L5XD68_9BACT</name>
<dbReference type="Pfam" id="PF02572">
    <property type="entry name" value="CobA_CobO_BtuR"/>
    <property type="match status" value="1"/>
</dbReference>
<comment type="catalytic activity">
    <reaction evidence="9">
        <text>2 cob(II)alamin + reduced [electron-transfer flavoprotein] + 2 ATP = 2 adenosylcob(III)alamin + 2 triphosphate + oxidized [electron-transfer flavoprotein] + 3 H(+)</text>
        <dbReference type="Rhea" id="RHEA:28671"/>
        <dbReference type="Rhea" id="RHEA-COMP:10685"/>
        <dbReference type="Rhea" id="RHEA-COMP:10686"/>
        <dbReference type="ChEBI" id="CHEBI:15378"/>
        <dbReference type="ChEBI" id="CHEBI:16304"/>
        <dbReference type="ChEBI" id="CHEBI:18036"/>
        <dbReference type="ChEBI" id="CHEBI:18408"/>
        <dbReference type="ChEBI" id="CHEBI:30616"/>
        <dbReference type="ChEBI" id="CHEBI:57692"/>
        <dbReference type="ChEBI" id="CHEBI:58307"/>
        <dbReference type="EC" id="2.5.1.17"/>
    </reaction>
</comment>
<evidence type="ECO:0000256" key="9">
    <source>
        <dbReference type="ARBA" id="ARBA00048692"/>
    </source>
</evidence>
<comment type="function">
    <text evidence="4">Required for both de novo synthesis of the corrin ring for the assimilation of exogenous corrinoids. Participates in the adenosylation of a variety of incomplete and complete corrinoids.</text>
</comment>
<dbReference type="Proteomes" id="UP000483362">
    <property type="component" value="Unassembled WGS sequence"/>
</dbReference>
<evidence type="ECO:0000256" key="8">
    <source>
        <dbReference type="ARBA" id="ARBA00048555"/>
    </source>
</evidence>
<evidence type="ECO:0000313" key="10">
    <source>
        <dbReference type="EMBL" id="MSS17223.1"/>
    </source>
</evidence>
<dbReference type="AlphaFoldDB" id="A0A6L5XD68"/>
<dbReference type="PIRSF" id="PIRSF015617">
    <property type="entry name" value="Adensltrnsf_CobA"/>
    <property type="match status" value="1"/>
</dbReference>
<dbReference type="SUPFAM" id="SSF52540">
    <property type="entry name" value="P-loop containing nucleoside triphosphate hydrolases"/>
    <property type="match status" value="1"/>
</dbReference>
<dbReference type="EC" id="2.5.1.17" evidence="3"/>
<organism evidence="10 11">
    <name type="scientific">Sodaliphilus pleomorphus</name>
    <dbReference type="NCBI Taxonomy" id="2606626"/>
    <lineage>
        <taxon>Bacteria</taxon>
        <taxon>Pseudomonadati</taxon>
        <taxon>Bacteroidota</taxon>
        <taxon>Bacteroidia</taxon>
        <taxon>Bacteroidales</taxon>
        <taxon>Muribaculaceae</taxon>
        <taxon>Sodaliphilus</taxon>
    </lineage>
</organism>
<evidence type="ECO:0000256" key="1">
    <source>
        <dbReference type="ARBA" id="ARBA00005121"/>
    </source>
</evidence>
<keyword evidence="11" id="KW-1185">Reference proteome</keyword>
<dbReference type="PANTHER" id="PTHR46638">
    <property type="entry name" value="CORRINOID ADENOSYLTRANSFERASE"/>
    <property type="match status" value="1"/>
</dbReference>
<evidence type="ECO:0000256" key="2">
    <source>
        <dbReference type="ARBA" id="ARBA00007487"/>
    </source>
</evidence>
<comment type="catalytic activity">
    <reaction evidence="8">
        <text>2 cob(II)yrinate a,c diamide + reduced [electron-transfer flavoprotein] + 2 ATP = 2 adenosylcob(III)yrinate a,c-diamide + 2 triphosphate + oxidized [electron-transfer flavoprotein] + 3 H(+)</text>
        <dbReference type="Rhea" id="RHEA:11528"/>
        <dbReference type="Rhea" id="RHEA-COMP:10685"/>
        <dbReference type="Rhea" id="RHEA-COMP:10686"/>
        <dbReference type="ChEBI" id="CHEBI:15378"/>
        <dbReference type="ChEBI" id="CHEBI:18036"/>
        <dbReference type="ChEBI" id="CHEBI:30616"/>
        <dbReference type="ChEBI" id="CHEBI:57692"/>
        <dbReference type="ChEBI" id="CHEBI:58307"/>
        <dbReference type="ChEBI" id="CHEBI:58503"/>
        <dbReference type="ChEBI" id="CHEBI:58537"/>
        <dbReference type="EC" id="2.5.1.17"/>
    </reaction>
</comment>
<dbReference type="InterPro" id="IPR027417">
    <property type="entry name" value="P-loop_NTPase"/>
</dbReference>
<dbReference type="RefSeq" id="WP_154326526.1">
    <property type="nucleotide sequence ID" value="NZ_CP045696.1"/>
</dbReference>
<evidence type="ECO:0000256" key="4">
    <source>
        <dbReference type="ARBA" id="ARBA00024929"/>
    </source>
</evidence>
<dbReference type="GO" id="GO:0008817">
    <property type="term" value="F:corrinoid adenosyltransferase activity"/>
    <property type="evidence" value="ECO:0007669"/>
    <property type="project" value="UniProtKB-EC"/>
</dbReference>
<evidence type="ECO:0000256" key="6">
    <source>
        <dbReference type="ARBA" id="ARBA00033334"/>
    </source>
</evidence>
<dbReference type="GO" id="GO:0005524">
    <property type="term" value="F:ATP binding"/>
    <property type="evidence" value="ECO:0007669"/>
    <property type="project" value="InterPro"/>
</dbReference>
<evidence type="ECO:0000256" key="5">
    <source>
        <dbReference type="ARBA" id="ARBA00031529"/>
    </source>
</evidence>
<gene>
    <name evidence="10" type="ORF">FYJ29_05525</name>
</gene>
<dbReference type="InterPro" id="IPR003724">
    <property type="entry name" value="CblAdoTrfase_CobA"/>
</dbReference>
<sequence length="171" mass="19027">MEKGYLRVYTGNGQGKTTAAFGVLVRALCAGKRGYVGQFIKDEAYNETFLSRHFKHLCIEQLGKGCFIDRRPDSLDKAAAQAALRHVTELMASGQYDIVVLDELTIAIHYNLVSTQAVLDALEQRCLSTEVIITGRYAPPELIAAADLVTEMKEIKHYYLQGVLSRDGFDH</sequence>
<reference evidence="10 11" key="1">
    <citation type="submission" date="2019-08" db="EMBL/GenBank/DDBJ databases">
        <title>In-depth cultivation of the pig gut microbiome towards novel bacterial diversity and tailored functional studies.</title>
        <authorList>
            <person name="Wylensek D."/>
            <person name="Hitch T.C.A."/>
            <person name="Clavel T."/>
        </authorList>
    </citation>
    <scope>NUCLEOTIDE SEQUENCE [LARGE SCALE GENOMIC DNA]</scope>
    <source>
        <strain evidence="10 11">Oil-RF-744-WCA-WT-10</strain>
    </source>
</reference>
<dbReference type="PANTHER" id="PTHR46638:SF1">
    <property type="entry name" value="CORRINOID ADENOSYLTRANSFERASE"/>
    <property type="match status" value="1"/>
</dbReference>
<dbReference type="EMBL" id="VULT01000006">
    <property type="protein sequence ID" value="MSS17223.1"/>
    <property type="molecule type" value="Genomic_DNA"/>
</dbReference>
<evidence type="ECO:0000256" key="3">
    <source>
        <dbReference type="ARBA" id="ARBA00012454"/>
    </source>
</evidence>
<dbReference type="NCBIfam" id="NF004637">
    <property type="entry name" value="PRK05986.1"/>
    <property type="match status" value="1"/>
</dbReference>
<protein>
    <recommendedName>
        <fullName evidence="3">corrinoid adenosyltransferase</fullName>
        <ecNumber evidence="3">2.5.1.17</ecNumber>
    </recommendedName>
    <alternativeName>
        <fullName evidence="5">Cob(II)alamin adenosyltransferase</fullName>
    </alternativeName>
    <alternativeName>
        <fullName evidence="7">Cob(II)yrinic acid a,c-diamide adenosyltransferase</fullName>
    </alternativeName>
    <alternativeName>
        <fullName evidence="6">Cobinamide/cobalamin adenosyltransferase</fullName>
    </alternativeName>
</protein>
<evidence type="ECO:0000256" key="7">
    <source>
        <dbReference type="ARBA" id="ARBA00033354"/>
    </source>
</evidence>
<dbReference type="Gene3D" id="3.40.50.300">
    <property type="entry name" value="P-loop containing nucleotide triphosphate hydrolases"/>
    <property type="match status" value="1"/>
</dbReference>
<evidence type="ECO:0000313" key="11">
    <source>
        <dbReference type="Proteomes" id="UP000483362"/>
    </source>
</evidence>
<comment type="caution">
    <text evidence="10">The sequence shown here is derived from an EMBL/GenBank/DDBJ whole genome shotgun (WGS) entry which is preliminary data.</text>
</comment>
<proteinExistence type="inferred from homology"/>
<comment type="pathway">
    <text evidence="1">Cofactor biosynthesis; adenosylcobalamin biosynthesis; adenosylcobalamin from cob(II)yrinate a,c-diamide: step 2/7.</text>
</comment>
<keyword evidence="10" id="KW-0808">Transferase</keyword>
<comment type="similarity">
    <text evidence="2">Belongs to the Cob(I)alamin adenosyltransferase family.</text>
</comment>
<accession>A0A6L5XD68</accession>
<dbReference type="CDD" id="cd00561">
    <property type="entry name" value="CobA_ACA"/>
    <property type="match status" value="1"/>
</dbReference>
<dbReference type="GO" id="GO:0009236">
    <property type="term" value="P:cobalamin biosynthetic process"/>
    <property type="evidence" value="ECO:0007669"/>
    <property type="project" value="InterPro"/>
</dbReference>